<dbReference type="Gene3D" id="3.40.50.670">
    <property type="match status" value="1"/>
</dbReference>
<evidence type="ECO:0000256" key="17">
    <source>
        <dbReference type="SAM" id="Coils"/>
    </source>
</evidence>
<evidence type="ECO:0000256" key="11">
    <source>
        <dbReference type="ARBA" id="ARBA00023029"/>
    </source>
</evidence>
<feature type="coiled-coil region" evidence="17">
    <location>
        <begin position="1121"/>
        <end position="1148"/>
    </location>
</feature>
<dbReference type="CDD" id="cd03481">
    <property type="entry name" value="TopoIIA_Trans_ScTopoIIA"/>
    <property type="match status" value="1"/>
</dbReference>
<evidence type="ECO:0000259" key="19">
    <source>
        <dbReference type="PROSITE" id="PS50880"/>
    </source>
</evidence>
<dbReference type="GO" id="GO:0003677">
    <property type="term" value="F:DNA binding"/>
    <property type="evidence" value="ECO:0007669"/>
    <property type="project" value="UniProtKB-UniRule"/>
</dbReference>
<evidence type="ECO:0000256" key="2">
    <source>
        <dbReference type="ARBA" id="ARBA00001913"/>
    </source>
</evidence>
<feature type="active site" description="O-(5'-phospho-DNA)-tyrosine intermediate" evidence="15">
    <location>
        <position position="800"/>
    </location>
</feature>
<comment type="cofactor">
    <cofactor evidence="2">
        <name>Ca(2+)</name>
        <dbReference type="ChEBI" id="CHEBI:29108"/>
    </cofactor>
</comment>
<dbReference type="SMART" id="SM00387">
    <property type="entry name" value="HATPase_c"/>
    <property type="match status" value="1"/>
</dbReference>
<dbReference type="CDD" id="cd03365">
    <property type="entry name" value="TOPRIM_TopoIIA"/>
    <property type="match status" value="1"/>
</dbReference>
<dbReference type="PRINTS" id="PR01158">
    <property type="entry name" value="TOPISMRASEII"/>
</dbReference>
<dbReference type="InterPro" id="IPR013506">
    <property type="entry name" value="Topo_IIA_bsu_dom2"/>
</dbReference>
<reference evidence="21 22" key="1">
    <citation type="submission" date="2014-05" db="EMBL/GenBank/DDBJ databases">
        <title>Draft genome sequence of a rare smut relative, Tilletiaria anomala UBC 951.</title>
        <authorList>
            <consortium name="DOE Joint Genome Institute"/>
            <person name="Toome M."/>
            <person name="Kuo A."/>
            <person name="Henrissat B."/>
            <person name="Lipzen A."/>
            <person name="Tritt A."/>
            <person name="Yoshinaga Y."/>
            <person name="Zane M."/>
            <person name="Barry K."/>
            <person name="Grigoriev I.V."/>
            <person name="Spatafora J.W."/>
            <person name="Aimea M.C."/>
        </authorList>
    </citation>
    <scope>NUCLEOTIDE SEQUENCE [LARGE SCALE GENOMIC DNA]</scope>
    <source>
        <strain evidence="21 22">UBC 951</strain>
    </source>
</reference>
<evidence type="ECO:0000256" key="14">
    <source>
        <dbReference type="ARBA" id="ARBA00053943"/>
    </source>
</evidence>
<dbReference type="PANTHER" id="PTHR10169:SF38">
    <property type="entry name" value="DNA TOPOISOMERASE 2"/>
    <property type="match status" value="1"/>
</dbReference>
<comment type="cofactor">
    <cofactor evidence="3">
        <name>Mg(2+)</name>
        <dbReference type="ChEBI" id="CHEBI:18420"/>
    </cofactor>
</comment>
<dbReference type="Pfam" id="PF00204">
    <property type="entry name" value="DNA_gyraseB"/>
    <property type="match status" value="1"/>
</dbReference>
<dbReference type="SUPFAM" id="SSF55874">
    <property type="entry name" value="ATPase domain of HSP90 chaperone/DNA topoisomerase II/histidine kinase"/>
    <property type="match status" value="1"/>
</dbReference>
<gene>
    <name evidence="21" type="ORF">K437DRAFT_278518</name>
</gene>
<dbReference type="PROSITE" id="PS52040">
    <property type="entry name" value="TOPO_IIA"/>
    <property type="match status" value="1"/>
</dbReference>
<dbReference type="InterPro" id="IPR031660">
    <property type="entry name" value="TOPRIM_C"/>
</dbReference>
<dbReference type="InParanoid" id="A0A066W2S6"/>
<dbReference type="InterPro" id="IPR034157">
    <property type="entry name" value="TOPRIM_TopoII"/>
</dbReference>
<accession>A0A066W2S6</accession>
<dbReference type="PANTHER" id="PTHR10169">
    <property type="entry name" value="DNA TOPOISOMERASE/GYRASE"/>
    <property type="match status" value="1"/>
</dbReference>
<dbReference type="InterPro" id="IPR013757">
    <property type="entry name" value="Topo_IIA_A_a_sf"/>
</dbReference>
<evidence type="ECO:0000256" key="16">
    <source>
        <dbReference type="RuleBase" id="RU362094"/>
    </source>
</evidence>
<evidence type="ECO:0000256" key="3">
    <source>
        <dbReference type="ARBA" id="ARBA00001946"/>
    </source>
</evidence>
<evidence type="ECO:0000256" key="8">
    <source>
        <dbReference type="ARBA" id="ARBA00022741"/>
    </source>
</evidence>
<evidence type="ECO:0000313" key="22">
    <source>
        <dbReference type="Proteomes" id="UP000027361"/>
    </source>
</evidence>
<dbReference type="FunCoup" id="A0A066W2S6">
    <property type="interactions" value="624"/>
</dbReference>
<dbReference type="EC" id="5.6.2.2" evidence="5 16"/>
<dbReference type="GO" id="GO:0000712">
    <property type="term" value="P:resolution of meiotic recombination intermediates"/>
    <property type="evidence" value="ECO:0007669"/>
    <property type="project" value="TreeGrafter"/>
</dbReference>
<dbReference type="GO" id="GO:0005524">
    <property type="term" value="F:ATP binding"/>
    <property type="evidence" value="ECO:0007669"/>
    <property type="project" value="UniProtKB-UniRule"/>
</dbReference>
<dbReference type="SUPFAM" id="SSF56719">
    <property type="entry name" value="Type II DNA topoisomerase"/>
    <property type="match status" value="1"/>
</dbReference>
<dbReference type="InterPro" id="IPR006171">
    <property type="entry name" value="TOPRIM_dom"/>
</dbReference>
<evidence type="ECO:0000256" key="4">
    <source>
        <dbReference type="ARBA" id="ARBA00011080"/>
    </source>
</evidence>
<protein>
    <recommendedName>
        <fullName evidence="6 16">DNA topoisomerase 2</fullName>
        <ecNumber evidence="5 16">5.6.2.2</ecNumber>
    </recommendedName>
</protein>
<dbReference type="CDD" id="cd00187">
    <property type="entry name" value="TOP4c"/>
    <property type="match status" value="1"/>
</dbReference>
<dbReference type="SUPFAM" id="SSF54211">
    <property type="entry name" value="Ribosomal protein S5 domain 2-like"/>
    <property type="match status" value="1"/>
</dbReference>
<dbReference type="Pfam" id="PF16898">
    <property type="entry name" value="TOPRIM_C"/>
    <property type="match status" value="1"/>
</dbReference>
<keyword evidence="13 15" id="KW-0413">Isomerase</keyword>
<dbReference type="GO" id="GO:0046872">
    <property type="term" value="F:metal ion binding"/>
    <property type="evidence" value="ECO:0007669"/>
    <property type="project" value="UniProtKB-KW"/>
</dbReference>
<keyword evidence="7" id="KW-0479">Metal-binding</keyword>
<keyword evidence="22" id="KW-1185">Reference proteome</keyword>
<keyword evidence="11 15" id="KW-0799">Topoisomerase</keyword>
<feature type="region of interest" description="Disordered" evidence="18">
    <location>
        <begin position="1265"/>
        <end position="1357"/>
    </location>
</feature>
<dbReference type="InterPro" id="IPR014721">
    <property type="entry name" value="Ribsml_uS5_D2-typ_fold_subgr"/>
</dbReference>
<proteinExistence type="inferred from homology"/>
<dbReference type="FunFam" id="3.90.199.10:FF:000002">
    <property type="entry name" value="DNA topoisomerase 2"/>
    <property type="match status" value="1"/>
</dbReference>
<comment type="subunit">
    <text evidence="16">Homodimer.</text>
</comment>
<dbReference type="FunFam" id="3.30.1360.40:FF:000003">
    <property type="entry name" value="DNA topoisomerase 2"/>
    <property type="match status" value="1"/>
</dbReference>
<evidence type="ECO:0000256" key="1">
    <source>
        <dbReference type="ARBA" id="ARBA00000185"/>
    </source>
</evidence>
<dbReference type="InterPro" id="IPR018522">
    <property type="entry name" value="TopoIIA_CS"/>
</dbReference>
<dbReference type="GO" id="GO:0000819">
    <property type="term" value="P:sister chromatid segregation"/>
    <property type="evidence" value="ECO:0007669"/>
    <property type="project" value="TreeGrafter"/>
</dbReference>
<keyword evidence="9 16" id="KW-0067">ATP-binding</keyword>
<dbReference type="InterPro" id="IPR013759">
    <property type="entry name" value="Topo_IIA_B_C"/>
</dbReference>
<dbReference type="RefSeq" id="XP_013243067.1">
    <property type="nucleotide sequence ID" value="XM_013387613.1"/>
</dbReference>
<dbReference type="Gene3D" id="3.30.1360.40">
    <property type="match status" value="1"/>
</dbReference>
<evidence type="ECO:0000256" key="10">
    <source>
        <dbReference type="ARBA" id="ARBA00022842"/>
    </source>
</evidence>
<dbReference type="SMART" id="SM00434">
    <property type="entry name" value="TOP4c"/>
    <property type="match status" value="1"/>
</dbReference>
<dbReference type="InterPro" id="IPR013758">
    <property type="entry name" value="Topo_IIA_A/C_ab"/>
</dbReference>
<dbReference type="Proteomes" id="UP000027361">
    <property type="component" value="Unassembled WGS sequence"/>
</dbReference>
<dbReference type="InterPro" id="IPR003594">
    <property type="entry name" value="HATPase_dom"/>
</dbReference>
<evidence type="ECO:0000259" key="20">
    <source>
        <dbReference type="PROSITE" id="PS52040"/>
    </source>
</evidence>
<feature type="compositionally biased region" description="Low complexity" evidence="18">
    <location>
        <begin position="1291"/>
        <end position="1309"/>
    </location>
</feature>
<evidence type="ECO:0000256" key="7">
    <source>
        <dbReference type="ARBA" id="ARBA00022723"/>
    </source>
</evidence>
<dbReference type="Pfam" id="PF01751">
    <property type="entry name" value="Toprim"/>
    <property type="match status" value="1"/>
</dbReference>
<keyword evidence="17" id="KW-0175">Coiled coil</keyword>
<dbReference type="InterPro" id="IPR001154">
    <property type="entry name" value="TopoII_euk"/>
</dbReference>
<keyword evidence="8 16" id="KW-0547">Nucleotide-binding</keyword>
<feature type="compositionally biased region" description="Low complexity" evidence="18">
    <location>
        <begin position="1190"/>
        <end position="1199"/>
    </location>
</feature>
<dbReference type="InterPro" id="IPR001241">
    <property type="entry name" value="Topo_IIA"/>
</dbReference>
<comment type="catalytic activity">
    <reaction evidence="1 15 16">
        <text>ATP-dependent breakage, passage and rejoining of double-stranded DNA.</text>
        <dbReference type="EC" id="5.6.2.2"/>
    </reaction>
</comment>
<dbReference type="GeneID" id="25266854"/>
<dbReference type="Gene3D" id="3.90.199.10">
    <property type="entry name" value="Topoisomerase II, domain 5"/>
    <property type="match status" value="1"/>
</dbReference>
<evidence type="ECO:0000256" key="13">
    <source>
        <dbReference type="ARBA" id="ARBA00023235"/>
    </source>
</evidence>
<dbReference type="HOGENOM" id="CLU_001935_1_1_1"/>
<dbReference type="Pfam" id="PF00521">
    <property type="entry name" value="DNA_topoisoIV"/>
    <property type="match status" value="1"/>
</dbReference>
<dbReference type="Pfam" id="PF02518">
    <property type="entry name" value="HATPase_c"/>
    <property type="match status" value="1"/>
</dbReference>
<evidence type="ECO:0000313" key="21">
    <source>
        <dbReference type="EMBL" id="KDN45105.1"/>
    </source>
</evidence>
<comment type="similarity">
    <text evidence="4 16">Belongs to the type II topoisomerase family.</text>
</comment>
<dbReference type="FunFam" id="3.30.1490.30:FF:000001">
    <property type="entry name" value="DNA topoisomerase 2"/>
    <property type="match status" value="1"/>
</dbReference>
<feature type="region of interest" description="Disordered" evidence="18">
    <location>
        <begin position="1216"/>
        <end position="1245"/>
    </location>
</feature>
<evidence type="ECO:0000256" key="5">
    <source>
        <dbReference type="ARBA" id="ARBA00012895"/>
    </source>
</evidence>
<sequence>MLDARSSKPKANGKAKTATETYQKLTQLEHILKRPDTYIGSVERQTDTLWVYDKTSQSMAHRKIEYVPGFYKIFDEILVNAADNKVRDPTMSWIKVKIDRDEGSISVENNGRGIPIEKHEKEKVYIPELIFGHLLTSSNYDDDEDKVTGGRNGYGAKLANIYSTEFTIETGNKDIEKKYSQTFSENMQKIGKASIVKGKTDFTKITFKPDFQRFGMSGINDDIEALMMKRVYDMAGTVKDCNVWLNGEKIKISSFKAYVEMYVKAIREMGGEDDASVAGVVPGQSSKEDKPTIIYEASTDKGKLWEVAFAVSDGTARQVSFVNNIATIRGGRHVDMVEHQIVSKIIENITKGKKASGVKPAQVKNYCWIFVNSQIVNPTFDGQTKETLTLKPSAFGSKWTISDSFEKKVLKSGVLDHVVSFAKFQQEKQMKKTDGAKRKRITGIPKLEDANNAGSGRKSRECTLILTEGDSAKALAVSGLTEVGRDNYGVFPLRGKLLNVREASHDQIMKNAEILNIKEILGLRHGQVYENVDSLRYGSLMIMTDQDHDGSHIKGLIINFFDTFFPSLLKLPDFLVEFITPIVKATKGKQELAFFTIPEYETWKGQNNNGAGWKIKYYKGLGTSESSDIKKYFRAMNKHMLPFEPITTGDRELIDLAFNKKKADDRKEWLRQFKPGTFLDHNISKVPVADFINKELILFSMADNMRSIPSMVDGLKPGQRKILFACFKRKLTPKQEIKVAQLGGYVSEHTAYHHGENNLAMTIVGLAQNFTGSNNINLLAPRGQFGTRALGGKDAAAARYIFTTLPEHTRHLFHPSDDALLNYLNEEGQSIEPDWYIPTIPLVLVNGSDGIGTGWSSSVPNYNPKDIIRNLRRRLKGEEYIKMHPWYRGFTGPIEPDTPERYKISGIARQVSPDDPKVWEITELPVQTWTTTYKEFLEAKVVGNEKSPATIKDYKEYHSDRTVHFIIELNDKGVEEIKKEGADKWFKLSTTKATTNMVLFDADGKIKKYANVEEILEDFYLLRMSFYQKRKDYLVEALKDVYDRLSNQARFVKMIIERELVVSNRKRSDIVADLRKKNFRPFPKQVQAVAAADIELDPEENDPAAITSDNDYDYLLNMAIYNLTREKVEKLLAQRDAKEAELNALLGLTPSSLWEVDLDAFEAQWEGILDEDDRTIKEASKLSNRKGKAPVKSAPKAAAAARKVLKNEDSDHDIAVDDLSEDEFKPSRSRKPAKPRVLSATSAAKRTANALDDDDLEIIAGGASASTAKKPFALSGKATEENDDGNDLYLKKPSTSASKAGSSGATARKASAKKQKIELSDDDSIVIAAPVPPRDKSSRARKVSAHAKYIETDEDEE</sequence>
<comment type="function">
    <text evidence="14 16">Control of topological states of DNA by transient breakage and subsequent rejoining of DNA strands. Topoisomerase II makes double-strand breaks.</text>
</comment>
<dbReference type="FunFam" id="3.30.230.10:FF:000008">
    <property type="entry name" value="DNA topoisomerase 2"/>
    <property type="match status" value="1"/>
</dbReference>
<dbReference type="InterPro" id="IPR002205">
    <property type="entry name" value="Topo_IIA_dom_A"/>
</dbReference>
<feature type="domain" description="Topo IIA-type catalytic" evidence="20">
    <location>
        <begin position="708"/>
        <end position="1158"/>
    </location>
</feature>
<dbReference type="InterPro" id="IPR020568">
    <property type="entry name" value="Ribosomal_Su5_D2-typ_SF"/>
</dbReference>
<dbReference type="Gene3D" id="1.10.268.10">
    <property type="entry name" value="Topoisomerase, domain 3"/>
    <property type="match status" value="1"/>
</dbReference>
<name>A0A066W2S6_TILAU</name>
<comment type="caution">
    <text evidence="21">The sequence shown here is derived from an EMBL/GenBank/DDBJ whole genome shotgun (WGS) entry which is preliminary data.</text>
</comment>
<evidence type="ECO:0000256" key="12">
    <source>
        <dbReference type="ARBA" id="ARBA00023125"/>
    </source>
</evidence>
<dbReference type="Gene3D" id="3.30.565.10">
    <property type="entry name" value="Histidine kinase-like ATPase, C-terminal domain"/>
    <property type="match status" value="1"/>
</dbReference>
<feature type="domain" description="Toprim" evidence="19">
    <location>
        <begin position="462"/>
        <end position="576"/>
    </location>
</feature>
<dbReference type="InterPro" id="IPR050634">
    <property type="entry name" value="DNA_Topoisomerase_II"/>
</dbReference>
<feature type="region of interest" description="Disordered" evidence="18">
    <location>
        <begin position="1180"/>
        <end position="1199"/>
    </location>
</feature>
<dbReference type="Gene3D" id="3.30.230.10">
    <property type="match status" value="1"/>
</dbReference>
<dbReference type="PRINTS" id="PR00418">
    <property type="entry name" value="TPI2FAMILY"/>
</dbReference>
<dbReference type="InterPro" id="IPR036890">
    <property type="entry name" value="HATPase_C_sf"/>
</dbReference>
<dbReference type="GO" id="GO:0003918">
    <property type="term" value="F:DNA topoisomerase type II (double strand cut, ATP-hydrolyzing) activity"/>
    <property type="evidence" value="ECO:0007669"/>
    <property type="project" value="UniProtKB-UniRule"/>
</dbReference>
<dbReference type="PROSITE" id="PS50880">
    <property type="entry name" value="TOPRIM"/>
    <property type="match status" value="1"/>
</dbReference>
<keyword evidence="12 15" id="KW-0238">DNA-binding</keyword>
<evidence type="ECO:0000256" key="9">
    <source>
        <dbReference type="ARBA" id="ARBA00022840"/>
    </source>
</evidence>
<dbReference type="FunFam" id="3.30.565.10:FF:000004">
    <property type="entry name" value="DNA topoisomerase 2"/>
    <property type="match status" value="1"/>
</dbReference>
<dbReference type="FunFam" id="3.40.50.670:FF:000001">
    <property type="entry name" value="DNA topoisomerase 2"/>
    <property type="match status" value="2"/>
</dbReference>
<dbReference type="OMA" id="TWTQDFK"/>
<dbReference type="STRING" id="1037660.A0A066W2S6"/>
<dbReference type="Gene3D" id="3.30.1490.30">
    <property type="match status" value="1"/>
</dbReference>
<evidence type="ECO:0000256" key="6">
    <source>
        <dbReference type="ARBA" id="ARBA00019635"/>
    </source>
</evidence>
<dbReference type="OrthoDB" id="276498at2759"/>
<dbReference type="EMBL" id="JMSN01000045">
    <property type="protein sequence ID" value="KDN45105.1"/>
    <property type="molecule type" value="Genomic_DNA"/>
</dbReference>
<keyword evidence="10" id="KW-0460">Magnesium</keyword>
<organism evidence="21 22">
    <name type="scientific">Tilletiaria anomala (strain ATCC 24038 / CBS 436.72 / UBC 951)</name>
    <dbReference type="NCBI Taxonomy" id="1037660"/>
    <lineage>
        <taxon>Eukaryota</taxon>
        <taxon>Fungi</taxon>
        <taxon>Dikarya</taxon>
        <taxon>Basidiomycota</taxon>
        <taxon>Ustilaginomycotina</taxon>
        <taxon>Exobasidiomycetes</taxon>
        <taxon>Georgefischeriales</taxon>
        <taxon>Tilletiariaceae</taxon>
        <taxon>Tilletiaria</taxon>
    </lineage>
</organism>
<evidence type="ECO:0000256" key="15">
    <source>
        <dbReference type="PROSITE-ProRule" id="PRU01384"/>
    </source>
</evidence>
<dbReference type="CDD" id="cd16930">
    <property type="entry name" value="HATPase_TopII-like"/>
    <property type="match status" value="1"/>
</dbReference>
<dbReference type="InterPro" id="IPR013760">
    <property type="entry name" value="Topo_IIA-like_dom_sf"/>
</dbReference>
<dbReference type="SMART" id="SM00433">
    <property type="entry name" value="TOP2c"/>
    <property type="match status" value="1"/>
</dbReference>
<dbReference type="GO" id="GO:0005634">
    <property type="term" value="C:nucleus"/>
    <property type="evidence" value="ECO:0007669"/>
    <property type="project" value="TreeGrafter"/>
</dbReference>
<dbReference type="PROSITE" id="PS00177">
    <property type="entry name" value="TOPOISOMERASE_II"/>
    <property type="match status" value="1"/>
</dbReference>
<evidence type="ECO:0000256" key="18">
    <source>
        <dbReference type="SAM" id="MobiDB-lite"/>
    </source>
</evidence>
<dbReference type="GO" id="GO:0006265">
    <property type="term" value="P:DNA topological change"/>
    <property type="evidence" value="ECO:0007669"/>
    <property type="project" value="UniProtKB-UniRule"/>
</dbReference>